<sequence>MNRRMEFENDEAWHNRGYLPHYDQANKYQMITYRLADSLPKDVLAGFAGGSPANKLSPIPDSSSIDEIKKRKLVEKYLDQGYGACYLEIPEVAQLVVENWFHFDGERYDLIAYVIMPNHVHLLIKTYANYTLKDVIHSWKSFTAHKIIKFLDRNAGEPPASPGNEKVETSIGKSLELPKKIWMEDYWDRFIRDERHFCSVISYIVQNPVKANLVKDSKEWLWTYINHNKN</sequence>
<proteinExistence type="predicted"/>
<organism evidence="2 3">
    <name type="scientific">Lentisphaera profundi</name>
    <dbReference type="NCBI Taxonomy" id="1658616"/>
    <lineage>
        <taxon>Bacteria</taxon>
        <taxon>Pseudomonadati</taxon>
        <taxon>Lentisphaerota</taxon>
        <taxon>Lentisphaeria</taxon>
        <taxon>Lentisphaerales</taxon>
        <taxon>Lentisphaeraceae</taxon>
        <taxon>Lentisphaera</taxon>
    </lineage>
</organism>
<dbReference type="Pfam" id="PF01797">
    <property type="entry name" value="Y1_Tnp"/>
    <property type="match status" value="1"/>
</dbReference>
<dbReference type="PANTHER" id="PTHR36966">
    <property type="entry name" value="REP-ASSOCIATED TYROSINE TRANSPOSASE"/>
    <property type="match status" value="1"/>
</dbReference>
<evidence type="ECO:0000313" key="2">
    <source>
        <dbReference type="EMBL" id="WDE95302.1"/>
    </source>
</evidence>
<keyword evidence="3" id="KW-1185">Reference proteome</keyword>
<gene>
    <name evidence="2" type="ORF">PQO03_06160</name>
</gene>
<dbReference type="SUPFAM" id="SSF143422">
    <property type="entry name" value="Transposase IS200-like"/>
    <property type="match status" value="1"/>
</dbReference>
<name>A0ABY7VNQ3_9BACT</name>
<dbReference type="PANTHER" id="PTHR36966:SF1">
    <property type="entry name" value="REP-ASSOCIATED TYROSINE TRANSPOSASE"/>
    <property type="match status" value="1"/>
</dbReference>
<reference evidence="2 3" key="1">
    <citation type="submission" date="2023-02" db="EMBL/GenBank/DDBJ databases">
        <title>Genome sequence of Lentisphaera profundi SAORIC-696.</title>
        <authorList>
            <person name="Kim e."/>
            <person name="Cho J.-C."/>
            <person name="Choi A."/>
            <person name="Kang I."/>
        </authorList>
    </citation>
    <scope>NUCLEOTIDE SEQUENCE [LARGE SCALE GENOMIC DNA]</scope>
    <source>
        <strain evidence="2 3">SAORIC-696</strain>
    </source>
</reference>
<evidence type="ECO:0000313" key="3">
    <source>
        <dbReference type="Proteomes" id="UP001214250"/>
    </source>
</evidence>
<evidence type="ECO:0000259" key="1">
    <source>
        <dbReference type="SMART" id="SM01321"/>
    </source>
</evidence>
<feature type="domain" description="Transposase IS200-like" evidence="1">
    <location>
        <begin position="79"/>
        <end position="207"/>
    </location>
</feature>
<dbReference type="SMART" id="SM01321">
    <property type="entry name" value="Y1_Tnp"/>
    <property type="match status" value="1"/>
</dbReference>
<protein>
    <submittedName>
        <fullName evidence="2">Transposase</fullName>
    </submittedName>
</protein>
<dbReference type="InterPro" id="IPR036515">
    <property type="entry name" value="Transposase_17_sf"/>
</dbReference>
<dbReference type="InterPro" id="IPR002686">
    <property type="entry name" value="Transposase_17"/>
</dbReference>
<dbReference type="InterPro" id="IPR052715">
    <property type="entry name" value="RAYT_transposase"/>
</dbReference>
<dbReference type="Proteomes" id="UP001214250">
    <property type="component" value="Chromosome 1"/>
</dbReference>
<accession>A0ABY7VNQ3</accession>
<dbReference type="RefSeq" id="WP_274148740.1">
    <property type="nucleotide sequence ID" value="NZ_CP117811.1"/>
</dbReference>
<dbReference type="EMBL" id="CP117811">
    <property type="protein sequence ID" value="WDE95302.1"/>
    <property type="molecule type" value="Genomic_DNA"/>
</dbReference>
<dbReference type="Gene3D" id="3.30.70.1290">
    <property type="entry name" value="Transposase IS200-like"/>
    <property type="match status" value="1"/>
</dbReference>